<comment type="caution">
    <text evidence="6">The sequence shown here is derived from an EMBL/GenBank/DDBJ whole genome shotgun (WGS) entry which is preliminary data.</text>
</comment>
<dbReference type="PANTHER" id="PTHR11085:SF4">
    <property type="entry name" value="NAD-DEPENDENT PROTEIN DEACYLASE"/>
    <property type="match status" value="1"/>
</dbReference>
<evidence type="ECO:0000313" key="6">
    <source>
        <dbReference type="EMBL" id="EDS75995.1"/>
    </source>
</evidence>
<dbReference type="PROSITE" id="PS50305">
    <property type="entry name" value="SIRTUIN"/>
    <property type="match status" value="1"/>
</dbReference>
<dbReference type="SUPFAM" id="SSF52467">
    <property type="entry name" value="DHS-like NAD/FAD-binding domain"/>
    <property type="match status" value="1"/>
</dbReference>
<evidence type="ECO:0000259" key="5">
    <source>
        <dbReference type="PROSITE" id="PS50305"/>
    </source>
</evidence>
<dbReference type="InterPro" id="IPR003000">
    <property type="entry name" value="Sirtuin"/>
</dbReference>
<comment type="caution">
    <text evidence="4">Lacks conserved residue(s) required for the propagation of feature annotation.</text>
</comment>
<dbReference type="PANTHER" id="PTHR11085">
    <property type="entry name" value="NAD-DEPENDENT PROTEIN DEACYLASE SIRTUIN-5, MITOCHONDRIAL-RELATED"/>
    <property type="match status" value="1"/>
</dbReference>
<name>B1BYV4_9FIRM</name>
<sequence>MYNKFIYEIKERRIKMKILAFTGAGISKQSNIPTFMERPDVREKLFRSYANSHHEEYNEVIRQLKANMNGAKPNDAHIALAEYKIPVVTMNIDGLHKLAGSDALEMHGGLPEDDEMDKAYSLYNKPVLYGDPAPNYQKAYEMVYDLEPDDVFLVIGCSFHTAIAVDLREIARSRGARIIEIQEDAAHNVRKVLEKLIK</sequence>
<dbReference type="Gene3D" id="3.40.50.1220">
    <property type="entry name" value="TPP-binding domain"/>
    <property type="match status" value="1"/>
</dbReference>
<reference evidence="6" key="1">
    <citation type="submission" date="2008-02" db="EMBL/GenBank/DDBJ databases">
        <authorList>
            <person name="Fulton L."/>
            <person name="Clifton S."/>
            <person name="Fulton B."/>
            <person name="Xu J."/>
            <person name="Minx P."/>
            <person name="Pepin K.H."/>
            <person name="Johnson M."/>
            <person name="Thiruvilangam P."/>
            <person name="Bhonagiri V."/>
            <person name="Nash W.E."/>
            <person name="Mardis E.R."/>
            <person name="Wilson R.K."/>
        </authorList>
    </citation>
    <scope>NUCLEOTIDE SEQUENCE [LARGE SCALE GENOMIC DNA]</scope>
    <source>
        <strain evidence="6">DSM 1552</strain>
    </source>
</reference>
<dbReference type="Proteomes" id="UP000004910">
    <property type="component" value="Unassembled WGS sequence"/>
</dbReference>
<gene>
    <name evidence="6" type="ORF">CLOSPI_00108</name>
</gene>
<dbReference type="InterPro" id="IPR026590">
    <property type="entry name" value="Ssirtuin_cat_dom"/>
</dbReference>
<dbReference type="EC" id="2.3.1.286" evidence="1"/>
<evidence type="ECO:0000313" key="7">
    <source>
        <dbReference type="Proteomes" id="UP000004910"/>
    </source>
</evidence>
<reference evidence="6" key="2">
    <citation type="submission" date="2014-06" db="EMBL/GenBank/DDBJ databases">
        <title>Draft genome sequence of Clostridium spiroforme (DSM 1552).</title>
        <authorList>
            <person name="Sudarsanam P."/>
            <person name="Ley R."/>
            <person name="Guruge J."/>
            <person name="Turnbaugh P.J."/>
            <person name="Mahowald M."/>
            <person name="Liep D."/>
            <person name="Gordon J."/>
        </authorList>
    </citation>
    <scope>NUCLEOTIDE SEQUENCE</scope>
    <source>
        <strain evidence="6">DSM 1552</strain>
    </source>
</reference>
<dbReference type="Pfam" id="PF02146">
    <property type="entry name" value="SIR2"/>
    <property type="match status" value="1"/>
</dbReference>
<keyword evidence="7" id="KW-1185">Reference proteome</keyword>
<evidence type="ECO:0000256" key="2">
    <source>
        <dbReference type="ARBA" id="ARBA00022679"/>
    </source>
</evidence>
<dbReference type="InterPro" id="IPR029035">
    <property type="entry name" value="DHS-like_NAD/FAD-binding_dom"/>
</dbReference>
<evidence type="ECO:0000256" key="3">
    <source>
        <dbReference type="ARBA" id="ARBA00023027"/>
    </source>
</evidence>
<dbReference type="GO" id="GO:0017136">
    <property type="term" value="F:histone deacetylase activity, NAD-dependent"/>
    <property type="evidence" value="ECO:0007669"/>
    <property type="project" value="TreeGrafter"/>
</dbReference>
<accession>B1BYV4</accession>
<organism evidence="6 7">
    <name type="scientific">Thomasclavelia spiroformis DSM 1552</name>
    <dbReference type="NCBI Taxonomy" id="428126"/>
    <lineage>
        <taxon>Bacteria</taxon>
        <taxon>Bacillati</taxon>
        <taxon>Bacillota</taxon>
        <taxon>Erysipelotrichia</taxon>
        <taxon>Erysipelotrichales</taxon>
        <taxon>Coprobacillaceae</taxon>
        <taxon>Thomasclavelia</taxon>
    </lineage>
</organism>
<feature type="domain" description="Deacetylase sirtuin-type" evidence="5">
    <location>
        <begin position="1"/>
        <end position="198"/>
    </location>
</feature>
<evidence type="ECO:0000256" key="1">
    <source>
        <dbReference type="ARBA" id="ARBA00012928"/>
    </source>
</evidence>
<dbReference type="AlphaFoldDB" id="B1BYV4"/>
<dbReference type="EMBL" id="ABIK02000003">
    <property type="protein sequence ID" value="EDS75995.1"/>
    <property type="molecule type" value="Genomic_DNA"/>
</dbReference>
<evidence type="ECO:0000256" key="4">
    <source>
        <dbReference type="PROSITE-ProRule" id="PRU00236"/>
    </source>
</evidence>
<dbReference type="InterPro" id="IPR050134">
    <property type="entry name" value="NAD-dep_sirtuin_deacylases"/>
</dbReference>
<dbReference type="STRING" id="428126.CLOSPI_00108"/>
<dbReference type="eggNOG" id="COG0846">
    <property type="taxonomic scope" value="Bacteria"/>
</dbReference>
<protein>
    <recommendedName>
        <fullName evidence="1">protein acetyllysine N-acetyltransferase</fullName>
        <ecNumber evidence="1">2.3.1.286</ecNumber>
    </recommendedName>
</protein>
<keyword evidence="2" id="KW-0808">Transferase</keyword>
<dbReference type="GO" id="GO:0070403">
    <property type="term" value="F:NAD+ binding"/>
    <property type="evidence" value="ECO:0007669"/>
    <property type="project" value="InterPro"/>
</dbReference>
<dbReference type="HOGENOM" id="CLU_1413244_0_0_9"/>
<proteinExistence type="predicted"/>
<keyword evidence="3" id="KW-0520">NAD</keyword>